<keyword evidence="4 7" id="KW-0479">Metal-binding</keyword>
<dbReference type="EC" id="3.1.3.5" evidence="7"/>
<dbReference type="GO" id="GO:0008254">
    <property type="term" value="F:3'-nucleotidase activity"/>
    <property type="evidence" value="ECO:0007669"/>
    <property type="project" value="UniProtKB-EC"/>
</dbReference>
<keyword evidence="10" id="KW-1185">Reference proteome</keyword>
<proteinExistence type="inferred from homology"/>
<dbReference type="HAMAP" id="MF_00060">
    <property type="entry name" value="SurE"/>
    <property type="match status" value="1"/>
</dbReference>
<dbReference type="InterPro" id="IPR036523">
    <property type="entry name" value="SurE-like_sf"/>
</dbReference>
<dbReference type="SUPFAM" id="SSF64167">
    <property type="entry name" value="SurE-like"/>
    <property type="match status" value="1"/>
</dbReference>
<evidence type="ECO:0000313" key="10">
    <source>
        <dbReference type="Proteomes" id="UP001524473"/>
    </source>
</evidence>
<reference evidence="9 10" key="1">
    <citation type="submission" date="2022-06" db="EMBL/GenBank/DDBJ databases">
        <title>Isolation of gut microbiota from human fecal samples.</title>
        <authorList>
            <person name="Pamer E.G."/>
            <person name="Barat B."/>
            <person name="Waligurski E."/>
            <person name="Medina S."/>
            <person name="Paddock L."/>
            <person name="Mostad J."/>
        </authorList>
    </citation>
    <scope>NUCLEOTIDE SEQUENCE [LARGE SCALE GENOMIC DNA]</scope>
    <source>
        <strain evidence="9 10">DFI.9.73</strain>
    </source>
</reference>
<evidence type="ECO:0000256" key="3">
    <source>
        <dbReference type="ARBA" id="ARBA00022490"/>
    </source>
</evidence>
<comment type="function">
    <text evidence="7">Nucleotidase that shows phosphatase activity on nucleoside 5'-monophosphates.</text>
</comment>
<dbReference type="PANTHER" id="PTHR30457">
    <property type="entry name" value="5'-NUCLEOTIDASE SURE"/>
    <property type="match status" value="1"/>
</dbReference>
<feature type="binding site" evidence="7">
    <location>
        <position position="9"/>
    </location>
    <ligand>
        <name>a divalent metal cation</name>
        <dbReference type="ChEBI" id="CHEBI:60240"/>
    </ligand>
</feature>
<dbReference type="EMBL" id="JANFZH010000055">
    <property type="protein sequence ID" value="MCQ4841549.1"/>
    <property type="molecule type" value="Genomic_DNA"/>
</dbReference>
<dbReference type="PANTHER" id="PTHR30457:SF12">
    <property type="entry name" value="5'_3'-NUCLEOTIDASE SURE"/>
    <property type="match status" value="1"/>
</dbReference>
<evidence type="ECO:0000256" key="7">
    <source>
        <dbReference type="HAMAP-Rule" id="MF_00060"/>
    </source>
</evidence>
<feature type="binding site" evidence="7">
    <location>
        <position position="8"/>
    </location>
    <ligand>
        <name>a divalent metal cation</name>
        <dbReference type="ChEBI" id="CHEBI:60240"/>
    </ligand>
</feature>
<dbReference type="RefSeq" id="WP_066859859.1">
    <property type="nucleotide sequence ID" value="NZ_CABKVV010000008.1"/>
</dbReference>
<evidence type="ECO:0000256" key="5">
    <source>
        <dbReference type="ARBA" id="ARBA00022741"/>
    </source>
</evidence>
<evidence type="ECO:0000259" key="8">
    <source>
        <dbReference type="Pfam" id="PF01975"/>
    </source>
</evidence>
<comment type="subcellular location">
    <subcellularLocation>
        <location evidence="7">Cytoplasm</location>
    </subcellularLocation>
</comment>
<dbReference type="Pfam" id="PF01975">
    <property type="entry name" value="SurE"/>
    <property type="match status" value="1"/>
</dbReference>
<dbReference type="Gene3D" id="3.40.1210.10">
    <property type="entry name" value="Survival protein SurE-like phosphatase/nucleotidase"/>
    <property type="match status" value="1"/>
</dbReference>
<dbReference type="Proteomes" id="UP001524473">
    <property type="component" value="Unassembled WGS sequence"/>
</dbReference>
<protein>
    <recommendedName>
        <fullName evidence="7">5'-nucleotidase SurE</fullName>
        <ecNumber evidence="7">3.1.3.5</ecNumber>
    </recommendedName>
    <alternativeName>
        <fullName evidence="7">Nucleoside 5'-monophosphate phosphohydrolase</fullName>
    </alternativeName>
</protein>
<feature type="binding site" evidence="7">
    <location>
        <position position="95"/>
    </location>
    <ligand>
        <name>a divalent metal cation</name>
        <dbReference type="ChEBI" id="CHEBI:60240"/>
    </ligand>
</feature>
<organism evidence="9 10">
    <name type="scientific">Neglectibacter timonensis</name>
    <dbReference type="NCBI Taxonomy" id="1776382"/>
    <lineage>
        <taxon>Bacteria</taxon>
        <taxon>Bacillati</taxon>
        <taxon>Bacillota</taxon>
        <taxon>Clostridia</taxon>
        <taxon>Eubacteriales</taxon>
        <taxon>Oscillospiraceae</taxon>
        <taxon>Neglectibacter</taxon>
    </lineage>
</organism>
<dbReference type="GO" id="GO:0008253">
    <property type="term" value="F:5'-nucleotidase activity"/>
    <property type="evidence" value="ECO:0007669"/>
    <property type="project" value="UniProtKB-EC"/>
</dbReference>
<name>A0ABT1S3P1_9FIRM</name>
<comment type="similarity">
    <text evidence="2 7">Belongs to the SurE nucleotidase family.</text>
</comment>
<accession>A0ABT1S3P1</accession>
<comment type="catalytic activity">
    <reaction evidence="1 7">
        <text>a ribonucleoside 5'-phosphate + H2O = a ribonucleoside + phosphate</text>
        <dbReference type="Rhea" id="RHEA:12484"/>
        <dbReference type="ChEBI" id="CHEBI:15377"/>
        <dbReference type="ChEBI" id="CHEBI:18254"/>
        <dbReference type="ChEBI" id="CHEBI:43474"/>
        <dbReference type="ChEBI" id="CHEBI:58043"/>
        <dbReference type="EC" id="3.1.3.5"/>
    </reaction>
</comment>
<evidence type="ECO:0000256" key="1">
    <source>
        <dbReference type="ARBA" id="ARBA00000815"/>
    </source>
</evidence>
<feature type="domain" description="Survival protein SurE-like phosphatase/nucleotidase" evidence="8">
    <location>
        <begin position="3"/>
        <end position="184"/>
    </location>
</feature>
<gene>
    <name evidence="7 9" type="primary">surE</name>
    <name evidence="9" type="ORF">NE695_16690</name>
</gene>
<sequence>MHILLVNDDGIHSQGLKRLALSLAEKHEVTVVAPDGERSAIGHGITLRRPLFVQEAFWSEQIKTYAISGTPADCTGLGLDALTEGPVDLVISGPNDGPNTGTDLLYSGTVSAALEAAMLGKKALALSAPHGADTRAVVEIFLQILDQLDLEQDVRHALNINIPALPGEKLKGVRWAPQELVQWTEEKYERRMTPDGRLSYWPVLREMPPVQNEASDIDCLTEGYVSLTPLTFCITDSSGFREKEFQISFGGR</sequence>
<comment type="caution">
    <text evidence="9">The sequence shown here is derived from an EMBL/GenBank/DDBJ whole genome shotgun (WGS) entry which is preliminary data.</text>
</comment>
<evidence type="ECO:0000256" key="4">
    <source>
        <dbReference type="ARBA" id="ARBA00022723"/>
    </source>
</evidence>
<evidence type="ECO:0000256" key="2">
    <source>
        <dbReference type="ARBA" id="ARBA00011062"/>
    </source>
</evidence>
<comment type="cofactor">
    <cofactor evidence="7">
        <name>a divalent metal cation</name>
        <dbReference type="ChEBI" id="CHEBI:60240"/>
    </cofactor>
    <text evidence="7">Binds 1 divalent metal cation per subunit.</text>
</comment>
<dbReference type="GeneID" id="90530966"/>
<keyword evidence="3 7" id="KW-0963">Cytoplasm</keyword>
<dbReference type="InterPro" id="IPR002828">
    <property type="entry name" value="SurE-like_Pase/nucleotidase"/>
</dbReference>
<keyword evidence="5 7" id="KW-0547">Nucleotide-binding</keyword>
<feature type="binding site" evidence="7">
    <location>
        <position position="39"/>
    </location>
    <ligand>
        <name>a divalent metal cation</name>
        <dbReference type="ChEBI" id="CHEBI:60240"/>
    </ligand>
</feature>
<keyword evidence="6 7" id="KW-0378">Hydrolase</keyword>
<evidence type="ECO:0000256" key="6">
    <source>
        <dbReference type="ARBA" id="ARBA00022801"/>
    </source>
</evidence>
<dbReference type="InterPro" id="IPR030048">
    <property type="entry name" value="SurE"/>
</dbReference>
<dbReference type="NCBIfam" id="TIGR00087">
    <property type="entry name" value="surE"/>
    <property type="match status" value="1"/>
</dbReference>
<evidence type="ECO:0000313" key="9">
    <source>
        <dbReference type="EMBL" id="MCQ4841549.1"/>
    </source>
</evidence>